<dbReference type="InterPro" id="IPR013094">
    <property type="entry name" value="AB_hydrolase_3"/>
</dbReference>
<dbReference type="GO" id="GO:0016787">
    <property type="term" value="F:hydrolase activity"/>
    <property type="evidence" value="ECO:0007669"/>
    <property type="project" value="UniProtKB-KW"/>
</dbReference>
<dbReference type="PANTHER" id="PTHR48081">
    <property type="entry name" value="AB HYDROLASE SUPERFAMILY PROTEIN C4A8.06C"/>
    <property type="match status" value="1"/>
</dbReference>
<dbReference type="Gene3D" id="3.40.50.1820">
    <property type="entry name" value="alpha/beta hydrolase"/>
    <property type="match status" value="1"/>
</dbReference>
<name>A0ABY5MFH5_9ACTN</name>
<protein>
    <submittedName>
        <fullName evidence="3">Alpha/beta hydrolase</fullName>
    </submittedName>
</protein>
<keyword evidence="4" id="KW-1185">Reference proteome</keyword>
<dbReference type="PANTHER" id="PTHR48081:SF8">
    <property type="entry name" value="ALPHA_BETA HYDROLASE FOLD-3 DOMAIN-CONTAINING PROTEIN-RELATED"/>
    <property type="match status" value="1"/>
</dbReference>
<feature type="domain" description="Alpha/beta hydrolase fold-3" evidence="2">
    <location>
        <begin position="36"/>
        <end position="234"/>
    </location>
</feature>
<sequence>MATQAISPQVSCTSVRTDDFTAILLEPVSVPDDLTILYFHGGGFRLGTANGWAPFLSRLAESAGVAVLALDYPLAPEYPYPAARVAGLAAFRWLLKHRSRVVIGGDSAGGNLASSVALAINGSSARTAHAGTILFSPWVDLTLTNESFRRCGRPGQFSEAVARECVDMYAAGEDVRTTELSPGLGDWTGQPPLLIEVSSTEVLRDDARNLARSAIASGVQVWFREVADQPHVWQIDDPSLIAVQASMRMVTDFISSVRAGPGFTSHQRFMHPSDER</sequence>
<keyword evidence="1 3" id="KW-0378">Hydrolase</keyword>
<evidence type="ECO:0000259" key="2">
    <source>
        <dbReference type="Pfam" id="PF07859"/>
    </source>
</evidence>
<dbReference type="InterPro" id="IPR029058">
    <property type="entry name" value="AB_hydrolase_fold"/>
</dbReference>
<dbReference type="InterPro" id="IPR050300">
    <property type="entry name" value="GDXG_lipolytic_enzyme"/>
</dbReference>
<reference evidence="3 4" key="1">
    <citation type="submission" date="2022-08" db="EMBL/GenBank/DDBJ databases">
        <title>novel species in genus Aeromicrobium.</title>
        <authorList>
            <person name="Ye L."/>
        </authorList>
    </citation>
    <scope>NUCLEOTIDE SEQUENCE [LARGE SCALE GENOMIC DNA]</scope>
    <source>
        <strain evidence="4">zg-Y1379</strain>
    </source>
</reference>
<evidence type="ECO:0000313" key="4">
    <source>
        <dbReference type="Proteomes" id="UP001316184"/>
    </source>
</evidence>
<evidence type="ECO:0000256" key="1">
    <source>
        <dbReference type="ARBA" id="ARBA00022801"/>
    </source>
</evidence>
<dbReference type="Proteomes" id="UP001316184">
    <property type="component" value="Chromosome"/>
</dbReference>
<dbReference type="RefSeq" id="WP_232398327.1">
    <property type="nucleotide sequence ID" value="NZ_CP102173.1"/>
</dbReference>
<gene>
    <name evidence="3" type="ORF">NQV15_03920</name>
</gene>
<dbReference type="EMBL" id="CP102173">
    <property type="protein sequence ID" value="UUP15478.1"/>
    <property type="molecule type" value="Genomic_DNA"/>
</dbReference>
<organism evidence="3 4">
    <name type="scientific">Aeromicrobium wangtongii</name>
    <dbReference type="NCBI Taxonomy" id="2969247"/>
    <lineage>
        <taxon>Bacteria</taxon>
        <taxon>Bacillati</taxon>
        <taxon>Actinomycetota</taxon>
        <taxon>Actinomycetes</taxon>
        <taxon>Propionibacteriales</taxon>
        <taxon>Nocardioidaceae</taxon>
        <taxon>Aeromicrobium</taxon>
    </lineage>
</organism>
<proteinExistence type="predicted"/>
<accession>A0ABY5MFH5</accession>
<evidence type="ECO:0000313" key="3">
    <source>
        <dbReference type="EMBL" id="UUP15478.1"/>
    </source>
</evidence>
<dbReference type="Pfam" id="PF07859">
    <property type="entry name" value="Abhydrolase_3"/>
    <property type="match status" value="1"/>
</dbReference>
<dbReference type="SUPFAM" id="SSF53474">
    <property type="entry name" value="alpha/beta-Hydrolases"/>
    <property type="match status" value="1"/>
</dbReference>